<dbReference type="SMART" id="SM00116">
    <property type="entry name" value="CBS"/>
    <property type="match status" value="2"/>
</dbReference>
<feature type="active site" description="Thioimidate intermediate" evidence="13 14">
    <location>
        <position position="305"/>
    </location>
</feature>
<dbReference type="PANTHER" id="PTHR11911">
    <property type="entry name" value="INOSINE-5-MONOPHOSPHATE DEHYDROGENASE RELATED"/>
    <property type="match status" value="1"/>
</dbReference>
<evidence type="ECO:0000256" key="13">
    <source>
        <dbReference type="HAMAP-Rule" id="MF_01964"/>
    </source>
</evidence>
<dbReference type="InterPro" id="IPR046342">
    <property type="entry name" value="CBS_dom_sf"/>
</dbReference>
<feature type="binding site" evidence="13">
    <location>
        <begin position="361"/>
        <end position="362"/>
    </location>
    <ligand>
        <name>IMP</name>
        <dbReference type="ChEBI" id="CHEBI:58053"/>
    </ligand>
</feature>
<feature type="binding site" description="in other chain" evidence="13 16">
    <location>
        <position position="300"/>
    </location>
    <ligand>
        <name>K(+)</name>
        <dbReference type="ChEBI" id="CHEBI:29103"/>
        <note>ligand shared between two tetrameric partners</note>
    </ligand>
</feature>
<evidence type="ECO:0000256" key="5">
    <source>
        <dbReference type="ARBA" id="ARBA00022737"/>
    </source>
</evidence>
<comment type="caution">
    <text evidence="13">Lacks conserved residue(s) required for the propagation of feature annotation.</text>
</comment>
<evidence type="ECO:0000256" key="16">
    <source>
        <dbReference type="PIRSR" id="PIRSR000130-4"/>
    </source>
</evidence>
<dbReference type="PROSITE" id="PS51371">
    <property type="entry name" value="CBS"/>
    <property type="match status" value="2"/>
</dbReference>
<dbReference type="InterPro" id="IPR001093">
    <property type="entry name" value="IMP_DH_GMPRt"/>
</dbReference>
<keyword evidence="7 13" id="KW-0658">Purine biosynthesis</keyword>
<evidence type="ECO:0000256" key="1">
    <source>
        <dbReference type="ARBA" id="ARBA00001958"/>
    </source>
</evidence>
<evidence type="ECO:0000256" key="6">
    <source>
        <dbReference type="ARBA" id="ARBA00022749"/>
    </source>
</evidence>
<name>A0A097ERB7_9GAMM</name>
<protein>
    <recommendedName>
        <fullName evidence="13 19">Inosine-5'-monophosphate dehydrogenase</fullName>
        <shortName evidence="13">IMP dehydrogenase</shortName>
        <shortName evidence="13">IMPD</shortName>
        <shortName evidence="13">IMPDH</shortName>
        <ecNumber evidence="13 19">1.1.1.205</ecNumber>
    </recommendedName>
</protein>
<dbReference type="EC" id="1.1.1.205" evidence="13 19"/>
<keyword evidence="9 13" id="KW-0560">Oxidoreductase</keyword>
<dbReference type="Proteomes" id="UP000029672">
    <property type="component" value="Chromosome"/>
</dbReference>
<evidence type="ECO:0000256" key="7">
    <source>
        <dbReference type="ARBA" id="ARBA00022755"/>
    </source>
</evidence>
<dbReference type="Gene3D" id="3.20.20.70">
    <property type="entry name" value="Aldolase class I"/>
    <property type="match status" value="1"/>
</dbReference>
<feature type="binding site" evidence="15">
    <location>
        <begin position="248"/>
        <end position="250"/>
    </location>
    <ligand>
        <name>NAD(+)</name>
        <dbReference type="ChEBI" id="CHEBI:57540"/>
    </ligand>
</feature>
<feature type="binding site" evidence="13 15">
    <location>
        <begin position="298"/>
        <end position="300"/>
    </location>
    <ligand>
        <name>NAD(+)</name>
        <dbReference type="ChEBI" id="CHEBI:57540"/>
    </ligand>
</feature>
<keyword evidence="4 13" id="KW-0479">Metal-binding</keyword>
<feature type="binding site" evidence="13">
    <location>
        <position position="303"/>
    </location>
    <ligand>
        <name>IMP</name>
        <dbReference type="ChEBI" id="CHEBI:58053"/>
    </ligand>
</feature>
<evidence type="ECO:0000256" key="14">
    <source>
        <dbReference type="PIRSR" id="PIRSR000130-1"/>
    </source>
</evidence>
<proteinExistence type="inferred from homology"/>
<comment type="catalytic activity">
    <reaction evidence="12 13 19">
        <text>IMP + NAD(+) + H2O = XMP + NADH + H(+)</text>
        <dbReference type="Rhea" id="RHEA:11708"/>
        <dbReference type="ChEBI" id="CHEBI:15377"/>
        <dbReference type="ChEBI" id="CHEBI:15378"/>
        <dbReference type="ChEBI" id="CHEBI:57464"/>
        <dbReference type="ChEBI" id="CHEBI:57540"/>
        <dbReference type="ChEBI" id="CHEBI:57945"/>
        <dbReference type="ChEBI" id="CHEBI:58053"/>
        <dbReference type="EC" id="1.1.1.205"/>
    </reaction>
</comment>
<feature type="domain" description="CBS" evidence="20">
    <location>
        <begin position="93"/>
        <end position="151"/>
    </location>
</feature>
<feature type="domain" description="CBS" evidence="20">
    <location>
        <begin position="153"/>
        <end position="214"/>
    </location>
</feature>
<dbReference type="GO" id="GO:0003938">
    <property type="term" value="F:IMP dehydrogenase activity"/>
    <property type="evidence" value="ECO:0007669"/>
    <property type="project" value="UniProtKB-UniRule"/>
</dbReference>
<evidence type="ECO:0000256" key="9">
    <source>
        <dbReference type="ARBA" id="ARBA00023002"/>
    </source>
</evidence>
<dbReference type="InterPro" id="IPR005990">
    <property type="entry name" value="IMP_DH"/>
</dbReference>
<evidence type="ECO:0000256" key="12">
    <source>
        <dbReference type="ARBA" id="ARBA00048028"/>
    </source>
</evidence>
<dbReference type="Pfam" id="PF00478">
    <property type="entry name" value="IMPDH"/>
    <property type="match status" value="1"/>
</dbReference>
<dbReference type="eggNOG" id="COG0516">
    <property type="taxonomic scope" value="Bacteria"/>
</dbReference>
<dbReference type="OrthoDB" id="9805398at2"/>
<dbReference type="SMART" id="SM01240">
    <property type="entry name" value="IMPDH"/>
    <property type="match status" value="1"/>
</dbReference>
<dbReference type="PROSITE" id="PS00487">
    <property type="entry name" value="IMP_DH_GMP_RED"/>
    <property type="match status" value="1"/>
</dbReference>
<comment type="subunit">
    <text evidence="3 13">Homotetramer.</text>
</comment>
<dbReference type="Pfam" id="PF00571">
    <property type="entry name" value="CBS"/>
    <property type="match status" value="2"/>
</dbReference>
<keyword evidence="8 13" id="KW-0630">Potassium</keyword>
<evidence type="ECO:0000256" key="15">
    <source>
        <dbReference type="PIRSR" id="PIRSR000130-3"/>
    </source>
</evidence>
<feature type="active site" description="Proton acceptor" evidence="13 14">
    <location>
        <position position="401"/>
    </location>
</feature>
<dbReference type="InterPro" id="IPR015875">
    <property type="entry name" value="IMP_DH/GMP_Rdtase_CS"/>
</dbReference>
<dbReference type="InterPro" id="IPR013785">
    <property type="entry name" value="Aldolase_TIM"/>
</dbReference>
<feature type="binding site" evidence="13">
    <location>
        <begin position="385"/>
        <end position="389"/>
    </location>
    <ligand>
        <name>IMP</name>
        <dbReference type="ChEBI" id="CHEBI:58053"/>
    </ligand>
</feature>
<accession>A0A097ERB7</accession>
<comment type="pathway">
    <text evidence="13 19">Purine metabolism; XMP biosynthesis via de novo pathway; XMP from IMP: step 1/1.</text>
</comment>
<dbReference type="KEGG" id="frf:LO80_09155"/>
<dbReference type="SUPFAM" id="SSF51412">
    <property type="entry name" value="Inosine monophosphate dehydrogenase (IMPDH)"/>
    <property type="match status" value="1"/>
</dbReference>
<evidence type="ECO:0000313" key="21">
    <source>
        <dbReference type="EMBL" id="AIT10121.1"/>
    </source>
</evidence>
<feature type="binding site" description="in other chain" evidence="13 16">
    <location>
        <position position="302"/>
    </location>
    <ligand>
        <name>K(+)</name>
        <dbReference type="ChEBI" id="CHEBI:29103"/>
        <note>ligand shared between two tetrameric partners</note>
    </ligand>
</feature>
<evidence type="ECO:0000256" key="18">
    <source>
        <dbReference type="RuleBase" id="RU003927"/>
    </source>
</evidence>
<feature type="binding site" evidence="13">
    <location>
        <position position="415"/>
    </location>
    <ligand>
        <name>IMP</name>
        <dbReference type="ChEBI" id="CHEBI:58053"/>
    </ligand>
</feature>
<dbReference type="PIRSF" id="PIRSF000130">
    <property type="entry name" value="IMPDH"/>
    <property type="match status" value="1"/>
</dbReference>
<comment type="cofactor">
    <cofactor evidence="1 13">
        <name>K(+)</name>
        <dbReference type="ChEBI" id="CHEBI:29103"/>
    </cofactor>
</comment>
<dbReference type="NCBIfam" id="TIGR01302">
    <property type="entry name" value="IMP_dehydrog"/>
    <property type="match status" value="1"/>
</dbReference>
<feature type="binding site" evidence="13">
    <location>
        <begin position="338"/>
        <end position="340"/>
    </location>
    <ligand>
        <name>IMP</name>
        <dbReference type="ChEBI" id="CHEBI:58053"/>
    </ligand>
</feature>
<dbReference type="CDD" id="cd00381">
    <property type="entry name" value="IMPDH"/>
    <property type="match status" value="1"/>
</dbReference>
<dbReference type="RefSeq" id="WP_040010495.1">
    <property type="nucleotide sequence ID" value="NZ_CP009574.1"/>
</dbReference>
<feature type="binding site" evidence="13">
    <location>
        <position position="248"/>
    </location>
    <ligand>
        <name>NAD(+)</name>
        <dbReference type="ChEBI" id="CHEBI:57540"/>
    </ligand>
</feature>
<dbReference type="GO" id="GO:0000166">
    <property type="term" value="F:nucleotide binding"/>
    <property type="evidence" value="ECO:0007669"/>
    <property type="project" value="UniProtKB-UniRule"/>
</dbReference>
<feature type="binding site" evidence="13">
    <location>
        <position position="471"/>
    </location>
    <ligand>
        <name>K(+)</name>
        <dbReference type="ChEBI" id="CHEBI:29103"/>
        <note>ligand shared between two tetrameric partners</note>
    </ligand>
</feature>
<dbReference type="PANTHER" id="PTHR11911:SF111">
    <property type="entry name" value="INOSINE-5'-MONOPHOSPHATE DEHYDROGENASE"/>
    <property type="match status" value="1"/>
</dbReference>
<dbReference type="HOGENOM" id="CLU_022552_2_2_6"/>
<keyword evidence="10 13" id="KW-0520">NAD</keyword>
<dbReference type="FunFam" id="3.20.20.70:FF:000003">
    <property type="entry name" value="GMP reductase"/>
    <property type="match status" value="1"/>
</dbReference>
<keyword evidence="11 17" id="KW-0129">CBS domain</keyword>
<dbReference type="GO" id="GO:0006177">
    <property type="term" value="P:GMP biosynthetic process"/>
    <property type="evidence" value="ECO:0007669"/>
    <property type="project" value="UniProtKB-UniRule"/>
</dbReference>
<keyword evidence="5" id="KW-0677">Repeat</keyword>
<evidence type="ECO:0000256" key="19">
    <source>
        <dbReference type="RuleBase" id="RU003928"/>
    </source>
</evidence>
<evidence type="ECO:0000256" key="8">
    <source>
        <dbReference type="ARBA" id="ARBA00022958"/>
    </source>
</evidence>
<dbReference type="GO" id="GO:0006183">
    <property type="term" value="P:GTP biosynthetic process"/>
    <property type="evidence" value="ECO:0007669"/>
    <property type="project" value="TreeGrafter"/>
</dbReference>
<feature type="binding site" description="in other chain" evidence="13 16">
    <location>
        <position position="305"/>
    </location>
    <ligand>
        <name>K(+)</name>
        <dbReference type="ChEBI" id="CHEBI:29103"/>
        <note>ligand shared between two tetrameric partners</note>
    </ligand>
</feature>
<evidence type="ECO:0000256" key="4">
    <source>
        <dbReference type="ARBA" id="ARBA00022723"/>
    </source>
</evidence>
<keyword evidence="6 13" id="KW-0332">GMP biosynthesis</keyword>
<evidence type="ECO:0000259" key="20">
    <source>
        <dbReference type="PROSITE" id="PS51371"/>
    </source>
</evidence>
<dbReference type="InterPro" id="IPR000644">
    <property type="entry name" value="CBS_dom"/>
</dbReference>
<comment type="activity regulation">
    <text evidence="13">Mycophenolic acid (MPA) is a non-competitive inhibitor that prevents formation of the closed enzyme conformation by binding to the same site as the amobile flap. In contrast, mizoribine monophosphate (MZP) is a competitive inhibitor that induces the closed conformation. MPA is a potent inhibitor of mammalian IMPDHs but a poor inhibitor of the bacterial enzymes. MZP is a more potent inhibitor of bacterial IMPDH.</text>
</comment>
<feature type="binding site" evidence="13">
    <location>
        <position position="469"/>
    </location>
    <ligand>
        <name>K(+)</name>
        <dbReference type="ChEBI" id="CHEBI:29103"/>
        <note>ligand shared between two tetrameric partners</note>
    </ligand>
</feature>
<dbReference type="STRING" id="1547445.LO80_09155"/>
<keyword evidence="22" id="KW-1185">Reference proteome</keyword>
<evidence type="ECO:0000256" key="11">
    <source>
        <dbReference type="ARBA" id="ARBA00023122"/>
    </source>
</evidence>
<comment type="function">
    <text evidence="13">Catalyzes the conversion of inosine 5'-phosphate (IMP) to xanthosine 5'-phosphate (XMP), the first committed and rate-limiting step in the de novo synthesis of guanine nucleotides, and therefore plays an important role in the regulation of cell growth.</text>
</comment>
<organism evidence="21 22">
    <name type="scientific">Candidatus Francisella endociliophora</name>
    <dbReference type="NCBI Taxonomy" id="653937"/>
    <lineage>
        <taxon>Bacteria</taxon>
        <taxon>Pseudomonadati</taxon>
        <taxon>Pseudomonadota</taxon>
        <taxon>Gammaproteobacteria</taxon>
        <taxon>Thiotrichales</taxon>
        <taxon>Francisellaceae</taxon>
        <taxon>Francisella</taxon>
    </lineage>
</organism>
<evidence type="ECO:0000256" key="10">
    <source>
        <dbReference type="ARBA" id="ARBA00023027"/>
    </source>
</evidence>
<dbReference type="EMBL" id="CP009574">
    <property type="protein sequence ID" value="AIT10121.1"/>
    <property type="molecule type" value="Genomic_DNA"/>
</dbReference>
<dbReference type="GO" id="GO:0046872">
    <property type="term" value="F:metal ion binding"/>
    <property type="evidence" value="ECO:0007669"/>
    <property type="project" value="UniProtKB-UniRule"/>
</dbReference>
<sequence>MLRITQQAITFDDVLLSPRYSNVLPHQVDLKTNITKDIELNIPLVSAAMDTVTESRLAIAIAQEGGIGIIHKNMSIQAQAQEVKKVKRFENGMVIDPITVKQESPIKEIMQLAKEHNFSGFPVVDENNKTVGIVTKRDFRFAKDLDEPVSSIMTLRDQLVTVAEDASQGSIKKKLHEHKIEKLLVVNDQGELVGLITTKDIERSQNKPNACKDSLGRLRVGAAVGTAADTKERVAALAAEGVDIIVVDTAHGHSQGVLDMVKWVKDNYPNIQIIGGNIATAEAAKDLVEAGADAVKVGIGPGSICTTRIVAGVGVPQITAISNVAEALEGTGVPVIADGGIRFSGDIAKAIVAGASVVMIGGLFGGTEESPGEVELFQGRSYKSYRGMGSLGAMEQGSSDRYFQGDTEAKKFVPEGVEGRVPYKGLLSAVIHQLIGGLKSSMGYTGSKDIQTMRTEPTFVQITGAGFNESHVHNITITKEPPNYQS</sequence>
<dbReference type="UniPathway" id="UPA00601">
    <property type="reaction ID" value="UER00295"/>
</dbReference>
<dbReference type="AlphaFoldDB" id="A0A097ERB7"/>
<dbReference type="SUPFAM" id="SSF54631">
    <property type="entry name" value="CBS-domain pair"/>
    <property type="match status" value="1"/>
</dbReference>
<dbReference type="HAMAP" id="MF_01964">
    <property type="entry name" value="IMPDH"/>
    <property type="match status" value="1"/>
</dbReference>
<evidence type="ECO:0000313" key="22">
    <source>
        <dbReference type="Proteomes" id="UP000029672"/>
    </source>
</evidence>
<gene>
    <name evidence="13" type="primary">guaB</name>
    <name evidence="21" type="ORF">LO80_09155</name>
</gene>
<reference evidence="21 22" key="1">
    <citation type="submission" date="2014-10" db="EMBL/GenBank/DDBJ databases">
        <title>Whole genome sequence of Francisella endociliophora strain FSC1006, isolated from a laboratory culture of the marine ciliate Euplotes raikovi.</title>
        <authorList>
            <person name="Granberg M."/>
            <person name="Backman S."/>
            <person name="Lundmark E."/>
            <person name="Nilsson E."/>
            <person name="Karlsson E."/>
            <person name="Thelaus J."/>
            <person name="Ohrman C."/>
            <person name="Larkeryd A."/>
            <person name="Stenberg P."/>
        </authorList>
    </citation>
    <scope>NUCLEOTIDE SEQUENCE [LARGE SCALE GENOMIC DNA]</scope>
    <source>
        <strain evidence="21 22">FSC1006</strain>
    </source>
</reference>
<evidence type="ECO:0000256" key="2">
    <source>
        <dbReference type="ARBA" id="ARBA00005502"/>
    </source>
</evidence>
<dbReference type="CDD" id="cd04601">
    <property type="entry name" value="CBS_pair_IMPDH"/>
    <property type="match status" value="1"/>
</dbReference>
<evidence type="ECO:0000256" key="17">
    <source>
        <dbReference type="PROSITE-ProRule" id="PRU00703"/>
    </source>
</evidence>
<comment type="similarity">
    <text evidence="2 13 18">Belongs to the IMPDH/GMPR family.</text>
</comment>
<evidence type="ECO:0000256" key="3">
    <source>
        <dbReference type="ARBA" id="ARBA00011881"/>
    </source>
</evidence>
<feature type="binding site" evidence="13">
    <location>
        <position position="470"/>
    </location>
    <ligand>
        <name>K(+)</name>
        <dbReference type="ChEBI" id="CHEBI:29103"/>
        <note>ligand shared between two tetrameric partners</note>
    </ligand>
</feature>